<dbReference type="Pfam" id="PF08281">
    <property type="entry name" value="Sigma70_r4_2"/>
    <property type="match status" value="1"/>
</dbReference>
<dbReference type="AlphaFoldDB" id="A0A5S5DKQ7"/>
<proteinExistence type="inferred from homology"/>
<evidence type="ECO:0000313" key="7">
    <source>
        <dbReference type="EMBL" id="TYP96255.1"/>
    </source>
</evidence>
<dbReference type="InterPro" id="IPR007627">
    <property type="entry name" value="RNA_pol_sigma70_r2"/>
</dbReference>
<feature type="domain" description="RNA polymerase sigma-70 region 2" evidence="5">
    <location>
        <begin position="19"/>
        <end position="82"/>
    </location>
</feature>
<dbReference type="GO" id="GO:0006352">
    <property type="term" value="P:DNA-templated transcription initiation"/>
    <property type="evidence" value="ECO:0007669"/>
    <property type="project" value="InterPro"/>
</dbReference>
<keyword evidence="8" id="KW-1185">Reference proteome</keyword>
<protein>
    <submittedName>
        <fullName evidence="7">RNA polymerase sigma-70 factor (ECF subfamily)</fullName>
    </submittedName>
</protein>
<dbReference type="InterPro" id="IPR013325">
    <property type="entry name" value="RNA_pol_sigma_r2"/>
</dbReference>
<feature type="domain" description="RNA polymerase sigma factor 70 region 4 type 2" evidence="6">
    <location>
        <begin position="112"/>
        <end position="164"/>
    </location>
</feature>
<name>A0A5S5DKQ7_9FLAO</name>
<evidence type="ECO:0000259" key="5">
    <source>
        <dbReference type="Pfam" id="PF04542"/>
    </source>
</evidence>
<evidence type="ECO:0000256" key="3">
    <source>
        <dbReference type="ARBA" id="ARBA00023082"/>
    </source>
</evidence>
<sequence length="171" mass="20342">MPKDLHKNICQQSLFEAFFKKHSKNLYSFLYYKYGERLNPQDKMQEAFIKLWENCKKVTPEKAKSFVYTIANNLMLNEVAHQKVVLKHQKIQPKEHTNESPEFLMQEKEYLKKLENAISNLTEAERVAFLMNRTEGKRFKEIAEILNISTKAVEKRIYGALKKLREEIKEL</sequence>
<dbReference type="PANTHER" id="PTHR43133">
    <property type="entry name" value="RNA POLYMERASE ECF-TYPE SIGMA FACTO"/>
    <property type="match status" value="1"/>
</dbReference>
<comment type="caution">
    <text evidence="7">The sequence shown here is derived from an EMBL/GenBank/DDBJ whole genome shotgun (WGS) entry which is preliminary data.</text>
</comment>
<dbReference type="Proteomes" id="UP000323136">
    <property type="component" value="Unassembled WGS sequence"/>
</dbReference>
<dbReference type="InterPro" id="IPR036388">
    <property type="entry name" value="WH-like_DNA-bd_sf"/>
</dbReference>
<dbReference type="NCBIfam" id="TIGR02937">
    <property type="entry name" value="sigma70-ECF"/>
    <property type="match status" value="1"/>
</dbReference>
<evidence type="ECO:0000256" key="2">
    <source>
        <dbReference type="ARBA" id="ARBA00023015"/>
    </source>
</evidence>
<dbReference type="OrthoDB" id="659855at2"/>
<accession>A0A5S5DKQ7</accession>
<dbReference type="EMBL" id="VNIA01000008">
    <property type="protein sequence ID" value="TYP96255.1"/>
    <property type="molecule type" value="Genomic_DNA"/>
</dbReference>
<dbReference type="Gene3D" id="1.10.10.10">
    <property type="entry name" value="Winged helix-like DNA-binding domain superfamily/Winged helix DNA-binding domain"/>
    <property type="match status" value="1"/>
</dbReference>
<evidence type="ECO:0000256" key="4">
    <source>
        <dbReference type="ARBA" id="ARBA00023163"/>
    </source>
</evidence>
<gene>
    <name evidence="7" type="ORF">C7447_1085</name>
</gene>
<reference evidence="7 8" key="1">
    <citation type="submission" date="2019-07" db="EMBL/GenBank/DDBJ databases">
        <title>Genomic Encyclopedia of Type Strains, Phase IV (KMG-IV): sequencing the most valuable type-strain genomes for metagenomic binning, comparative biology and taxonomic classification.</title>
        <authorList>
            <person name="Goeker M."/>
        </authorList>
    </citation>
    <scope>NUCLEOTIDE SEQUENCE [LARGE SCALE GENOMIC DNA]</scope>
    <source>
        <strain evidence="7 8">DSM 18961</strain>
    </source>
</reference>
<dbReference type="InterPro" id="IPR014284">
    <property type="entry name" value="RNA_pol_sigma-70_dom"/>
</dbReference>
<dbReference type="SUPFAM" id="SSF88659">
    <property type="entry name" value="Sigma3 and sigma4 domains of RNA polymerase sigma factors"/>
    <property type="match status" value="1"/>
</dbReference>
<keyword evidence="4" id="KW-0804">Transcription</keyword>
<dbReference type="PANTHER" id="PTHR43133:SF46">
    <property type="entry name" value="RNA POLYMERASE SIGMA-70 FACTOR ECF SUBFAMILY"/>
    <property type="match status" value="1"/>
</dbReference>
<dbReference type="CDD" id="cd06171">
    <property type="entry name" value="Sigma70_r4"/>
    <property type="match status" value="1"/>
</dbReference>
<dbReference type="Gene3D" id="1.10.1740.10">
    <property type="match status" value="1"/>
</dbReference>
<dbReference type="InterPro" id="IPR013249">
    <property type="entry name" value="RNA_pol_sigma70_r4_t2"/>
</dbReference>
<dbReference type="SUPFAM" id="SSF88946">
    <property type="entry name" value="Sigma2 domain of RNA polymerase sigma factors"/>
    <property type="match status" value="1"/>
</dbReference>
<dbReference type="InterPro" id="IPR039425">
    <property type="entry name" value="RNA_pol_sigma-70-like"/>
</dbReference>
<evidence type="ECO:0000313" key="8">
    <source>
        <dbReference type="Proteomes" id="UP000323136"/>
    </source>
</evidence>
<dbReference type="GO" id="GO:0003677">
    <property type="term" value="F:DNA binding"/>
    <property type="evidence" value="ECO:0007669"/>
    <property type="project" value="InterPro"/>
</dbReference>
<keyword evidence="2" id="KW-0805">Transcription regulation</keyword>
<evidence type="ECO:0000256" key="1">
    <source>
        <dbReference type="ARBA" id="ARBA00010641"/>
    </source>
</evidence>
<keyword evidence="3" id="KW-0731">Sigma factor</keyword>
<comment type="similarity">
    <text evidence="1">Belongs to the sigma-70 factor family. ECF subfamily.</text>
</comment>
<dbReference type="RefSeq" id="WP_148871163.1">
    <property type="nucleotide sequence ID" value="NZ_VNIA01000008.1"/>
</dbReference>
<dbReference type="GO" id="GO:0016987">
    <property type="term" value="F:sigma factor activity"/>
    <property type="evidence" value="ECO:0007669"/>
    <property type="project" value="UniProtKB-KW"/>
</dbReference>
<dbReference type="InterPro" id="IPR013324">
    <property type="entry name" value="RNA_pol_sigma_r3/r4-like"/>
</dbReference>
<evidence type="ECO:0000259" key="6">
    <source>
        <dbReference type="Pfam" id="PF08281"/>
    </source>
</evidence>
<organism evidence="7 8">
    <name type="scientific">Tenacibaculum adriaticum</name>
    <dbReference type="NCBI Taxonomy" id="413713"/>
    <lineage>
        <taxon>Bacteria</taxon>
        <taxon>Pseudomonadati</taxon>
        <taxon>Bacteroidota</taxon>
        <taxon>Flavobacteriia</taxon>
        <taxon>Flavobacteriales</taxon>
        <taxon>Flavobacteriaceae</taxon>
        <taxon>Tenacibaculum</taxon>
    </lineage>
</organism>
<dbReference type="Pfam" id="PF04542">
    <property type="entry name" value="Sigma70_r2"/>
    <property type="match status" value="1"/>
</dbReference>